<dbReference type="AlphaFoldDB" id="A0A0R2FF18"/>
<dbReference type="Proteomes" id="UP000051442">
    <property type="component" value="Unassembled WGS sequence"/>
</dbReference>
<sequence length="93" mass="10478">MAITTKQQGDAVTLAVPEHFHVGAGVRVEPKLLTNGIFYEFVRDDDVLDAGSQILQDLLVEGVPRERMVSEYNRRKREVNATILALSRKAREQ</sequence>
<gene>
    <name evidence="1" type="ORF">FD14_GL000566</name>
</gene>
<dbReference type="RefSeq" id="WP_054735984.1">
    <property type="nucleotide sequence ID" value="NZ_AYZM01000087.1"/>
</dbReference>
<organism evidence="1 2">
    <name type="scientific">Secundilactobacillus similis DSM 23365 = JCM 2765</name>
    <dbReference type="NCBI Taxonomy" id="1423804"/>
    <lineage>
        <taxon>Bacteria</taxon>
        <taxon>Bacillati</taxon>
        <taxon>Bacillota</taxon>
        <taxon>Bacilli</taxon>
        <taxon>Lactobacillales</taxon>
        <taxon>Lactobacillaceae</taxon>
        <taxon>Secundilactobacillus</taxon>
    </lineage>
</organism>
<dbReference type="PATRIC" id="fig|1423804.4.peg.611"/>
<dbReference type="OrthoDB" id="71707at2"/>
<proteinExistence type="predicted"/>
<accession>A0A0R2FF18</accession>
<evidence type="ECO:0000313" key="1">
    <source>
        <dbReference type="EMBL" id="KRN23815.1"/>
    </source>
</evidence>
<name>A0A0R2FF18_9LACO</name>
<reference evidence="1 2" key="1">
    <citation type="journal article" date="2015" name="Genome Announc.">
        <title>Expanding the biotechnology potential of lactobacilli through comparative genomics of 213 strains and associated genera.</title>
        <authorList>
            <person name="Sun Z."/>
            <person name="Harris H.M."/>
            <person name="McCann A."/>
            <person name="Guo C."/>
            <person name="Argimon S."/>
            <person name="Zhang W."/>
            <person name="Yang X."/>
            <person name="Jeffery I.B."/>
            <person name="Cooney J.C."/>
            <person name="Kagawa T.F."/>
            <person name="Liu W."/>
            <person name="Song Y."/>
            <person name="Salvetti E."/>
            <person name="Wrobel A."/>
            <person name="Rasinkangas P."/>
            <person name="Parkhill J."/>
            <person name="Rea M.C."/>
            <person name="O'Sullivan O."/>
            <person name="Ritari J."/>
            <person name="Douillard F.P."/>
            <person name="Paul Ross R."/>
            <person name="Yang R."/>
            <person name="Briner A.E."/>
            <person name="Felis G.E."/>
            <person name="de Vos W.M."/>
            <person name="Barrangou R."/>
            <person name="Klaenhammer T.R."/>
            <person name="Caufield P.W."/>
            <person name="Cui Y."/>
            <person name="Zhang H."/>
            <person name="O'Toole P.W."/>
        </authorList>
    </citation>
    <scope>NUCLEOTIDE SEQUENCE [LARGE SCALE GENOMIC DNA]</scope>
    <source>
        <strain evidence="1 2">DSM 23365</strain>
    </source>
</reference>
<keyword evidence="2" id="KW-1185">Reference proteome</keyword>
<evidence type="ECO:0000313" key="2">
    <source>
        <dbReference type="Proteomes" id="UP000051442"/>
    </source>
</evidence>
<protein>
    <submittedName>
        <fullName evidence="1">Uncharacterized protein</fullName>
    </submittedName>
</protein>
<comment type="caution">
    <text evidence="1">The sequence shown here is derived from an EMBL/GenBank/DDBJ whole genome shotgun (WGS) entry which is preliminary data.</text>
</comment>
<dbReference type="EMBL" id="AYZM01000087">
    <property type="protein sequence ID" value="KRN23815.1"/>
    <property type="molecule type" value="Genomic_DNA"/>
</dbReference>